<keyword evidence="2" id="KW-1185">Reference proteome</keyword>
<comment type="caution">
    <text evidence="1">The sequence shown here is derived from an EMBL/GenBank/DDBJ whole genome shotgun (WGS) entry which is preliminary data.</text>
</comment>
<sequence length="150" mass="16097">MLGVVLGLCAVTLAPARADLTRASVHKDEHFVTAETPGILDIEAGECFTDPAFHPSAGGEVVLYTPCGQRSDNQAYSFVHLPDGPFDRDRVAAQAWDRCERGFTVLSIDAALDFYPVVPTRETWADGDRDVMCVAYDPAGSLAGSVLPRA</sequence>
<gene>
    <name evidence="1" type="ORF">BLA60_00145</name>
</gene>
<evidence type="ECO:0008006" key="3">
    <source>
        <dbReference type="Google" id="ProtNLM"/>
    </source>
</evidence>
<organism evidence="1 2">
    <name type="scientific">Actinophytocola xinjiangensis</name>
    <dbReference type="NCBI Taxonomy" id="485602"/>
    <lineage>
        <taxon>Bacteria</taxon>
        <taxon>Bacillati</taxon>
        <taxon>Actinomycetota</taxon>
        <taxon>Actinomycetes</taxon>
        <taxon>Pseudonocardiales</taxon>
        <taxon>Pseudonocardiaceae</taxon>
    </lineage>
</organism>
<accession>A0A7Z1B131</accession>
<proteinExistence type="predicted"/>
<name>A0A7Z1B131_9PSEU</name>
<dbReference type="AlphaFoldDB" id="A0A7Z1B131"/>
<dbReference type="EMBL" id="MSIF01000001">
    <property type="protein sequence ID" value="OLF13661.1"/>
    <property type="molecule type" value="Genomic_DNA"/>
</dbReference>
<evidence type="ECO:0000313" key="2">
    <source>
        <dbReference type="Proteomes" id="UP000185696"/>
    </source>
</evidence>
<evidence type="ECO:0000313" key="1">
    <source>
        <dbReference type="EMBL" id="OLF13661.1"/>
    </source>
</evidence>
<protein>
    <recommendedName>
        <fullName evidence="3">Regulator of septum formation</fullName>
    </recommendedName>
</protein>
<reference evidence="1 2" key="1">
    <citation type="submission" date="2016-12" db="EMBL/GenBank/DDBJ databases">
        <title>The draft genome sequence of Actinophytocola xinjiangensis.</title>
        <authorList>
            <person name="Wang W."/>
            <person name="Yuan L."/>
        </authorList>
    </citation>
    <scope>NUCLEOTIDE SEQUENCE [LARGE SCALE GENOMIC DNA]</scope>
    <source>
        <strain evidence="1 2">CGMCC 4.4663</strain>
    </source>
</reference>
<dbReference type="Proteomes" id="UP000185696">
    <property type="component" value="Unassembled WGS sequence"/>
</dbReference>